<dbReference type="EMBL" id="JAAOIW010000001">
    <property type="protein sequence ID" value="NHN28210.1"/>
    <property type="molecule type" value="Genomic_DNA"/>
</dbReference>
<name>A0ABX0IYA7_9BACL</name>
<organism evidence="1 2">
    <name type="scientific">Paenibacillus agricola</name>
    <dbReference type="NCBI Taxonomy" id="2716264"/>
    <lineage>
        <taxon>Bacteria</taxon>
        <taxon>Bacillati</taxon>
        <taxon>Bacillota</taxon>
        <taxon>Bacilli</taxon>
        <taxon>Bacillales</taxon>
        <taxon>Paenibacillaceae</taxon>
        <taxon>Paenibacillus</taxon>
    </lineage>
</organism>
<dbReference type="PANTHER" id="PTHR38031">
    <property type="entry name" value="SULFUR CARRIER PROTEIN SLR0821-RELATED"/>
    <property type="match status" value="1"/>
</dbReference>
<proteinExistence type="predicted"/>
<dbReference type="SUPFAM" id="SSF54285">
    <property type="entry name" value="MoaD/ThiS"/>
    <property type="match status" value="1"/>
</dbReference>
<dbReference type="InterPro" id="IPR052045">
    <property type="entry name" value="Sulfur_Carrier/Prot_Modifier"/>
</dbReference>
<dbReference type="Gene3D" id="3.10.20.30">
    <property type="match status" value="1"/>
</dbReference>
<dbReference type="Proteomes" id="UP001165962">
    <property type="component" value="Unassembled WGS sequence"/>
</dbReference>
<dbReference type="InterPro" id="IPR012675">
    <property type="entry name" value="Beta-grasp_dom_sf"/>
</dbReference>
<comment type="caution">
    <text evidence="1">The sequence shown here is derived from an EMBL/GenBank/DDBJ whole genome shotgun (WGS) entry which is preliminary data.</text>
</comment>
<dbReference type="InterPro" id="IPR003749">
    <property type="entry name" value="ThiS/MoaD-like"/>
</dbReference>
<dbReference type="PANTHER" id="PTHR38031:SF1">
    <property type="entry name" value="SULFUR CARRIER PROTEIN CYSO"/>
    <property type="match status" value="1"/>
</dbReference>
<evidence type="ECO:0000313" key="1">
    <source>
        <dbReference type="EMBL" id="NHN28210.1"/>
    </source>
</evidence>
<dbReference type="RefSeq" id="WP_166144326.1">
    <property type="nucleotide sequence ID" value="NZ_JAAOIW010000001.1"/>
</dbReference>
<dbReference type="InterPro" id="IPR016155">
    <property type="entry name" value="Mopterin_synth/thiamin_S_b"/>
</dbReference>
<dbReference type="Pfam" id="PF02597">
    <property type="entry name" value="ThiS"/>
    <property type="match status" value="1"/>
</dbReference>
<accession>A0ABX0IYA7</accession>
<evidence type="ECO:0000313" key="2">
    <source>
        <dbReference type="Proteomes" id="UP001165962"/>
    </source>
</evidence>
<gene>
    <name evidence="1" type="ORF">G9U52_00010</name>
</gene>
<protein>
    <submittedName>
        <fullName evidence="1">MoaD/ThiS family protein</fullName>
    </submittedName>
</protein>
<sequence>MELAVSVPSLLRDCTGGKSHFTLEADTLDHAMKRLLADYPLLNHHIFDEAGKLRQHVLIYYNEDNIEWLEHRQIPLQVGDKLMVLQAVSGG</sequence>
<keyword evidence="2" id="KW-1185">Reference proteome</keyword>
<reference evidence="1" key="1">
    <citation type="submission" date="2020-03" db="EMBL/GenBank/DDBJ databases">
        <title>Draft sequencing of Paenibacilllus sp. S3N08.</title>
        <authorList>
            <person name="Kim D.-U."/>
        </authorList>
    </citation>
    <scope>NUCLEOTIDE SEQUENCE</scope>
    <source>
        <strain evidence="1">S3N08</strain>
    </source>
</reference>